<gene>
    <name evidence="2" type="ORF">OKIOD_LOCUS3760</name>
    <name evidence="3" type="ORF">OKIOD_LOCUS9651</name>
</gene>
<name>A0ABN7RZ11_OIKDI</name>
<dbReference type="Proteomes" id="UP001158576">
    <property type="component" value="Chromosome 1"/>
</dbReference>
<dbReference type="Proteomes" id="UP001158576">
    <property type="component" value="Chromosome PAR"/>
</dbReference>
<dbReference type="EMBL" id="OU015566">
    <property type="protein sequence ID" value="CAG5103682.1"/>
    <property type="molecule type" value="Genomic_DNA"/>
</dbReference>
<keyword evidence="4" id="KW-1185">Reference proteome</keyword>
<evidence type="ECO:0000313" key="4">
    <source>
        <dbReference type="Proteomes" id="UP001158576"/>
    </source>
</evidence>
<organism evidence="2 4">
    <name type="scientific">Oikopleura dioica</name>
    <name type="common">Tunicate</name>
    <dbReference type="NCBI Taxonomy" id="34765"/>
    <lineage>
        <taxon>Eukaryota</taxon>
        <taxon>Metazoa</taxon>
        <taxon>Chordata</taxon>
        <taxon>Tunicata</taxon>
        <taxon>Appendicularia</taxon>
        <taxon>Copelata</taxon>
        <taxon>Oikopleuridae</taxon>
        <taxon>Oikopleura</taxon>
    </lineage>
</organism>
<dbReference type="EMBL" id="OU015568">
    <property type="protein sequence ID" value="CAG5089397.1"/>
    <property type="molecule type" value="Genomic_DNA"/>
</dbReference>
<accession>A0ABN7RZ11</accession>
<reference evidence="2 4" key="1">
    <citation type="submission" date="2021-04" db="EMBL/GenBank/DDBJ databases">
        <authorList>
            <person name="Bliznina A."/>
        </authorList>
    </citation>
    <scope>NUCLEOTIDE SEQUENCE [LARGE SCALE GENOMIC DNA]</scope>
</reference>
<sequence>MLKGLVWDIQNSLNTNAAVPPKRIPCYGSTLAEKLTNLAAEATKIIAESQEVSNSIRKILQEADNEGLQGAQMLETFRTIAILAHSPSIGINRRLASTNKVDIENIQDTLEHTVRPLVSDLMRQVYEKSVYNSDEIAFWARMMEPLERDSISKPDLLKLEEGVAWILLRLWGEPAEAIFRMILAQCKPPEESNSRISPRLTMVAHIWNCRFKKMLGRPPAERRASFANERQLCATIANAIFGEIHFQLTNTRCIFPRLLSSAARSAWTHLNTIFGPANPLSLTLRNFLTNIDANQDYTAWDAIGTLRKLWPHRDAIPEAQYKTLNLNDIDNRLEKGLEDPSSLYGTTYEKLFWKIPIPRSYESTYPVAGPKRKRQKTEDEELEGNRGGNEDSRQ</sequence>
<proteinExistence type="predicted"/>
<evidence type="ECO:0000313" key="2">
    <source>
        <dbReference type="EMBL" id="CAG5089397.1"/>
    </source>
</evidence>
<evidence type="ECO:0000256" key="1">
    <source>
        <dbReference type="SAM" id="MobiDB-lite"/>
    </source>
</evidence>
<feature type="region of interest" description="Disordered" evidence="1">
    <location>
        <begin position="361"/>
        <end position="394"/>
    </location>
</feature>
<evidence type="ECO:0000313" key="3">
    <source>
        <dbReference type="EMBL" id="CAG5103682.1"/>
    </source>
</evidence>
<protein>
    <submittedName>
        <fullName evidence="2">Oidioi.mRNA.OKI2018_I69.PAR.g12202.t1.cds</fullName>
    </submittedName>
    <submittedName>
        <fullName evidence="3">Oidioi.mRNA.OKI2018_I69.chr1.g886.t1.cds</fullName>
    </submittedName>
</protein>